<dbReference type="Proteomes" id="UP000828390">
    <property type="component" value="Unassembled WGS sequence"/>
</dbReference>
<evidence type="ECO:0000313" key="1">
    <source>
        <dbReference type="EMBL" id="KAH3872212.1"/>
    </source>
</evidence>
<dbReference type="AlphaFoldDB" id="A0A9D4M798"/>
<reference evidence="1" key="2">
    <citation type="submission" date="2020-11" db="EMBL/GenBank/DDBJ databases">
        <authorList>
            <person name="McCartney M.A."/>
            <person name="Auch B."/>
            <person name="Kono T."/>
            <person name="Mallez S."/>
            <person name="Becker A."/>
            <person name="Gohl D.M."/>
            <person name="Silverstein K.A.T."/>
            <person name="Koren S."/>
            <person name="Bechman K.B."/>
            <person name="Herman A."/>
            <person name="Abrahante J.E."/>
            <person name="Garbe J."/>
        </authorList>
    </citation>
    <scope>NUCLEOTIDE SEQUENCE</scope>
    <source>
        <strain evidence="1">Duluth1</strain>
        <tissue evidence="1">Whole animal</tissue>
    </source>
</reference>
<comment type="caution">
    <text evidence="1">The sequence shown here is derived from an EMBL/GenBank/DDBJ whole genome shotgun (WGS) entry which is preliminary data.</text>
</comment>
<keyword evidence="2" id="KW-1185">Reference proteome</keyword>
<reference evidence="1" key="1">
    <citation type="journal article" date="2019" name="bioRxiv">
        <title>The Genome of the Zebra Mussel, Dreissena polymorpha: A Resource for Invasive Species Research.</title>
        <authorList>
            <person name="McCartney M.A."/>
            <person name="Auch B."/>
            <person name="Kono T."/>
            <person name="Mallez S."/>
            <person name="Zhang Y."/>
            <person name="Obille A."/>
            <person name="Becker A."/>
            <person name="Abrahante J.E."/>
            <person name="Garbe J."/>
            <person name="Badalamenti J.P."/>
            <person name="Herman A."/>
            <person name="Mangelson H."/>
            <person name="Liachko I."/>
            <person name="Sullivan S."/>
            <person name="Sone E.D."/>
            <person name="Koren S."/>
            <person name="Silverstein K.A.T."/>
            <person name="Beckman K.B."/>
            <person name="Gohl D.M."/>
        </authorList>
    </citation>
    <scope>NUCLEOTIDE SEQUENCE</scope>
    <source>
        <strain evidence="1">Duluth1</strain>
        <tissue evidence="1">Whole animal</tissue>
    </source>
</reference>
<evidence type="ECO:0000313" key="2">
    <source>
        <dbReference type="Proteomes" id="UP000828390"/>
    </source>
</evidence>
<dbReference type="EMBL" id="JAIWYP010000002">
    <property type="protein sequence ID" value="KAH3872212.1"/>
    <property type="molecule type" value="Genomic_DNA"/>
</dbReference>
<sequence length="61" mass="6557">MALQEAGGRGISNTNMPILKARCHISCSSSRTPARKAALDKVVLANIVMLVSAFLRFTDHS</sequence>
<accession>A0A9D4M798</accession>
<gene>
    <name evidence="1" type="ORF">DPMN_035427</name>
</gene>
<proteinExistence type="predicted"/>
<name>A0A9D4M798_DREPO</name>
<organism evidence="1 2">
    <name type="scientific">Dreissena polymorpha</name>
    <name type="common">Zebra mussel</name>
    <name type="synonym">Mytilus polymorpha</name>
    <dbReference type="NCBI Taxonomy" id="45954"/>
    <lineage>
        <taxon>Eukaryota</taxon>
        <taxon>Metazoa</taxon>
        <taxon>Spiralia</taxon>
        <taxon>Lophotrochozoa</taxon>
        <taxon>Mollusca</taxon>
        <taxon>Bivalvia</taxon>
        <taxon>Autobranchia</taxon>
        <taxon>Heteroconchia</taxon>
        <taxon>Euheterodonta</taxon>
        <taxon>Imparidentia</taxon>
        <taxon>Neoheterodontei</taxon>
        <taxon>Myida</taxon>
        <taxon>Dreissenoidea</taxon>
        <taxon>Dreissenidae</taxon>
        <taxon>Dreissena</taxon>
    </lineage>
</organism>
<protein>
    <submittedName>
        <fullName evidence="1">Uncharacterized protein</fullName>
    </submittedName>
</protein>